<protein>
    <submittedName>
        <fullName evidence="3">Uncharacterized protein</fullName>
    </submittedName>
</protein>
<evidence type="ECO:0000313" key="4">
    <source>
        <dbReference type="Proteomes" id="UP001595846"/>
    </source>
</evidence>
<feature type="transmembrane region" description="Helical" evidence="2">
    <location>
        <begin position="45"/>
        <end position="64"/>
    </location>
</feature>
<keyword evidence="4" id="KW-1185">Reference proteome</keyword>
<feature type="region of interest" description="Disordered" evidence="1">
    <location>
        <begin position="184"/>
        <end position="228"/>
    </location>
</feature>
<keyword evidence="2" id="KW-0812">Transmembrane</keyword>
<dbReference type="Proteomes" id="UP001595846">
    <property type="component" value="Unassembled WGS sequence"/>
</dbReference>
<evidence type="ECO:0000256" key="1">
    <source>
        <dbReference type="SAM" id="MobiDB-lite"/>
    </source>
</evidence>
<evidence type="ECO:0000313" key="3">
    <source>
        <dbReference type="EMBL" id="MFC3958227.1"/>
    </source>
</evidence>
<keyword evidence="2" id="KW-0472">Membrane</keyword>
<name>A0ABD5NMX6_9EURY</name>
<proteinExistence type="predicted"/>
<organism evidence="3 4">
    <name type="scientific">Halovivax cerinus</name>
    <dbReference type="NCBI Taxonomy" id="1487865"/>
    <lineage>
        <taxon>Archaea</taxon>
        <taxon>Methanobacteriati</taxon>
        <taxon>Methanobacteriota</taxon>
        <taxon>Stenosarchaea group</taxon>
        <taxon>Halobacteria</taxon>
        <taxon>Halobacteriales</taxon>
        <taxon>Natrialbaceae</taxon>
        <taxon>Halovivax</taxon>
    </lineage>
</organism>
<dbReference type="AlphaFoldDB" id="A0ABD5NMX6"/>
<comment type="caution">
    <text evidence="3">The sequence shown here is derived from an EMBL/GenBank/DDBJ whole genome shotgun (WGS) entry which is preliminary data.</text>
</comment>
<dbReference type="RefSeq" id="WP_256531422.1">
    <property type="nucleotide sequence ID" value="NZ_CP101824.1"/>
</dbReference>
<accession>A0ABD5NMX6</accession>
<dbReference type="GeneID" id="73904160"/>
<feature type="transmembrane region" description="Helical" evidence="2">
    <location>
        <begin position="104"/>
        <end position="126"/>
    </location>
</feature>
<feature type="transmembrane region" description="Helical" evidence="2">
    <location>
        <begin position="70"/>
        <end position="92"/>
    </location>
</feature>
<feature type="compositionally biased region" description="Basic and acidic residues" evidence="1">
    <location>
        <begin position="207"/>
        <end position="216"/>
    </location>
</feature>
<feature type="region of interest" description="Disordered" evidence="1">
    <location>
        <begin position="151"/>
        <end position="171"/>
    </location>
</feature>
<feature type="transmembrane region" description="Helical" evidence="2">
    <location>
        <begin position="13"/>
        <end position="33"/>
    </location>
</feature>
<dbReference type="EMBL" id="JBHSAQ010000003">
    <property type="protein sequence ID" value="MFC3958227.1"/>
    <property type="molecule type" value="Genomic_DNA"/>
</dbReference>
<evidence type="ECO:0000256" key="2">
    <source>
        <dbReference type="SAM" id="Phobius"/>
    </source>
</evidence>
<gene>
    <name evidence="3" type="ORF">ACFOUR_07570</name>
</gene>
<reference evidence="3 4" key="1">
    <citation type="journal article" date="2019" name="Int. J. Syst. Evol. Microbiol.">
        <title>The Global Catalogue of Microorganisms (GCM) 10K type strain sequencing project: providing services to taxonomists for standard genome sequencing and annotation.</title>
        <authorList>
            <consortium name="The Broad Institute Genomics Platform"/>
            <consortium name="The Broad Institute Genome Sequencing Center for Infectious Disease"/>
            <person name="Wu L."/>
            <person name="Ma J."/>
        </authorList>
    </citation>
    <scope>NUCLEOTIDE SEQUENCE [LARGE SCALE GENOMIC DNA]</scope>
    <source>
        <strain evidence="3 4">IBRC-M 10256</strain>
    </source>
</reference>
<keyword evidence="2" id="KW-1133">Transmembrane helix</keyword>
<sequence>MIGTAPALIFDSFPWWVARPILYALFLGTGMALDETYVNRTTILAGSLAVAVHSVTAGGLWLPLSLYLDVGLVIGLYGLYAYVVDGYVPGWFRLLAYMLYSPLSVALVLLLPDVVFIVALVVAGYANVQLLAALHPVEPYYFGPDTPEAFARSASESGSPDPVERTDAAPGAGLGRAIAESSLFGGNAADGNDPDTHSPGGEEADDGGAHRGDPPSDRGVLPGFMRRI</sequence>